<gene>
    <name evidence="2" type="ORF">BAZSYMA_ACONTIG105725_0</name>
</gene>
<sequence>MVINKIKQEKIMAKSTHVVPNKDKGGWDIKQSGGQRSSGHFDTKQNAVDRARDISRNQDSELVIHNKDGKISQKDSHGNDPFPPKG</sequence>
<proteinExistence type="predicted"/>
<dbReference type="Pfam" id="PF09954">
    <property type="entry name" value="DUF2188"/>
    <property type="match status" value="1"/>
</dbReference>
<dbReference type="AlphaFoldDB" id="A0A1H6KKI8"/>
<feature type="region of interest" description="Disordered" evidence="1">
    <location>
        <begin position="14"/>
        <end position="86"/>
    </location>
</feature>
<evidence type="ECO:0000313" key="3">
    <source>
        <dbReference type="Proteomes" id="UP000198988"/>
    </source>
</evidence>
<protein>
    <submittedName>
        <fullName evidence="2">Uncharacterized protein</fullName>
    </submittedName>
</protein>
<dbReference type="InterPro" id="IPR018691">
    <property type="entry name" value="DUF2188"/>
</dbReference>
<evidence type="ECO:0000256" key="1">
    <source>
        <dbReference type="SAM" id="MobiDB-lite"/>
    </source>
</evidence>
<dbReference type="EMBL" id="CDSC02000137">
    <property type="protein sequence ID" value="SEH72366.1"/>
    <property type="molecule type" value="Genomic_DNA"/>
</dbReference>
<name>A0A1H6KKI8_9GAMM</name>
<accession>A0A1H6KKI8</accession>
<evidence type="ECO:0000313" key="2">
    <source>
        <dbReference type="EMBL" id="SEH72366.1"/>
    </source>
</evidence>
<dbReference type="Proteomes" id="UP000198988">
    <property type="component" value="Unassembled WGS sequence"/>
</dbReference>
<reference evidence="3" key="1">
    <citation type="submission" date="2016-06" db="EMBL/GenBank/DDBJ databases">
        <authorList>
            <person name="Petersen J."/>
            <person name="Sayavedra L."/>
        </authorList>
    </citation>
    <scope>NUCLEOTIDE SEQUENCE [LARGE SCALE GENOMIC DNA]</scope>
    <source>
        <strain evidence="3">BazSymA</strain>
    </source>
</reference>
<organism evidence="2 3">
    <name type="scientific">Bathymodiolus azoricus thioautotrophic gill symbiont</name>
    <dbReference type="NCBI Taxonomy" id="235205"/>
    <lineage>
        <taxon>Bacteria</taxon>
        <taxon>Pseudomonadati</taxon>
        <taxon>Pseudomonadota</taxon>
        <taxon>Gammaproteobacteria</taxon>
        <taxon>sulfur-oxidizing symbionts</taxon>
    </lineage>
</organism>
<feature type="compositionally biased region" description="Basic and acidic residues" evidence="1">
    <location>
        <begin position="39"/>
        <end position="78"/>
    </location>
</feature>